<sequence>MPTNKFKSVLLKTGKYLAITFAVILGLLFLTPIIFEDQIKDQIKKTANERLSAELNYSDVSVSFFRHFPSLTLTLNDLSLNGSAPYKAEKFITAKEVSFGINVASLVFGRSVKIDQIYLSDSFINVKVNKNGEANYNIYKSTAQTTTQKDSSDTALKLERIEIINSKIIYDDQSTKVHFDALGFNYLGKGDLNKSVFDLYSKAKVEKLNIVYEDEPYLMNKKIDADLITKVNINSLSFFFQQNNLKINQLVVDFKGNFNFLKDGYNMDLAIKSENSDLYDVFTAFPPKYITWLSKTELKGNTNLLLTVKGDYIASQKKAPDLNLDVKIDNGFVNYNKSAFPVSDLNLEVKTKVPSLDPELLIVDAKNISLKINNDYLKSKLYMEGLSTPNIDADFKAKMDLAKLNKALGIPDLELKGTLAGDVKAKGKFDQKNKLFPVTKGNIDLENGYIKTKYYPNAITNIVVKSNISNQKGTFQDLKVNLKPAQFTFEGKPVFVSAALSDFDDLNYDIKANGELDVNKIYKVFSQKGLDLDGFIKADLVLKGKQSDAEKGNYSKLYNKGTLELRNIGVASEYLPKKFIIKEGIFKINQDKMSFNNFLAAYGQSDFKMNGYLQNVFNYITTNTGVLKGSFTVSARYINVDEFMSETDTNTASQMETKQTGVIIIPTNLNLQLIAHAQKVYFDKLNLQNASGNLKMNQGKLSMQNTGFNLIGCNVAMNGNYQAVTPQKANFDYSIKASDFDIKRAYNEVEVFRKMASAAEKAQGIVSLDYQLKGRLNGNMKPVYPSLVGGGTLSVKNVKVRGLKMFNAVSKQTNSESMKNPDLSKVEIKSKIKNNIMTVERFKFKFAGFRPRIEGTTSLDGKLNLKMRLGLPPLGIFGIPLTVTGTQDSPKVKVGRKTEDLEETKDTE</sequence>
<gene>
    <name evidence="3" type="ORF">B0A72_07930</name>
    <name evidence="4" type="ORF">SAMN05444387_2103</name>
</gene>
<dbReference type="PANTHER" id="PTHR30441:SF8">
    <property type="entry name" value="DUF748 DOMAIN-CONTAINING PROTEIN"/>
    <property type="match status" value="1"/>
</dbReference>
<reference evidence="4 5" key="2">
    <citation type="submission" date="2016-11" db="EMBL/GenBank/DDBJ databases">
        <authorList>
            <person name="Varghese N."/>
            <person name="Submissions S."/>
        </authorList>
    </citation>
    <scope>NUCLEOTIDE SEQUENCE [LARGE SCALE GENOMIC DNA]</scope>
    <source>
        <strain evidence="4 5">DSM 6368</strain>
    </source>
</reference>
<feature type="compositionally biased region" description="Basic and acidic residues" evidence="1">
    <location>
        <begin position="896"/>
        <end position="908"/>
    </location>
</feature>
<name>A0AB36P3L5_9FLAO</name>
<keyword evidence="5" id="KW-1185">Reference proteome</keyword>
<feature type="transmembrane region" description="Helical" evidence="2">
    <location>
        <begin position="16"/>
        <end position="35"/>
    </location>
</feature>
<proteinExistence type="predicted"/>
<dbReference type="Proteomes" id="UP000198431">
    <property type="component" value="Unassembled WGS sequence"/>
</dbReference>
<dbReference type="RefSeq" id="WP_073394938.1">
    <property type="nucleotide sequence ID" value="NZ_FRBX01000002.1"/>
</dbReference>
<dbReference type="PANTHER" id="PTHR30441">
    <property type="entry name" value="DUF748 DOMAIN-CONTAINING PROTEIN"/>
    <property type="match status" value="1"/>
</dbReference>
<accession>A0AB36P3L5</accession>
<comment type="caution">
    <text evidence="3">The sequence shown here is derived from an EMBL/GenBank/DDBJ whole genome shotgun (WGS) entry which is preliminary data.</text>
</comment>
<dbReference type="GO" id="GO:0090313">
    <property type="term" value="P:regulation of protein targeting to membrane"/>
    <property type="evidence" value="ECO:0007669"/>
    <property type="project" value="TreeGrafter"/>
</dbReference>
<dbReference type="InterPro" id="IPR052894">
    <property type="entry name" value="AsmA-related"/>
</dbReference>
<dbReference type="Proteomes" id="UP000184216">
    <property type="component" value="Unassembled WGS sequence"/>
</dbReference>
<dbReference type="EMBL" id="MUHB01000007">
    <property type="protein sequence ID" value="OXB05927.1"/>
    <property type="molecule type" value="Genomic_DNA"/>
</dbReference>
<dbReference type="GO" id="GO:0005886">
    <property type="term" value="C:plasma membrane"/>
    <property type="evidence" value="ECO:0007669"/>
    <property type="project" value="TreeGrafter"/>
</dbReference>
<evidence type="ECO:0000313" key="4">
    <source>
        <dbReference type="EMBL" id="SHM16995.1"/>
    </source>
</evidence>
<reference evidence="3 6" key="1">
    <citation type="submission" date="2016-11" db="EMBL/GenBank/DDBJ databases">
        <title>Whole genomes of Flavobacteriaceae.</title>
        <authorList>
            <person name="Stine C."/>
            <person name="Li C."/>
            <person name="Tadesse D."/>
        </authorList>
    </citation>
    <scope>NUCLEOTIDE SEQUENCE [LARGE SCALE GENOMIC DNA]</scope>
    <source>
        <strain evidence="3 6">ATCC 19366</strain>
    </source>
</reference>
<keyword evidence="2" id="KW-0472">Membrane</keyword>
<dbReference type="AlphaFoldDB" id="A0AB36P3L5"/>
<organism evidence="3 6">
    <name type="scientific">Flavobacterium pectinovorum</name>
    <dbReference type="NCBI Taxonomy" id="29533"/>
    <lineage>
        <taxon>Bacteria</taxon>
        <taxon>Pseudomonadati</taxon>
        <taxon>Bacteroidota</taxon>
        <taxon>Flavobacteriia</taxon>
        <taxon>Flavobacteriales</taxon>
        <taxon>Flavobacteriaceae</taxon>
        <taxon>Flavobacterium</taxon>
    </lineage>
</organism>
<evidence type="ECO:0000313" key="3">
    <source>
        <dbReference type="EMBL" id="OXB05927.1"/>
    </source>
</evidence>
<evidence type="ECO:0000256" key="1">
    <source>
        <dbReference type="SAM" id="MobiDB-lite"/>
    </source>
</evidence>
<evidence type="ECO:0000313" key="6">
    <source>
        <dbReference type="Proteomes" id="UP000198431"/>
    </source>
</evidence>
<evidence type="ECO:0000256" key="2">
    <source>
        <dbReference type="SAM" id="Phobius"/>
    </source>
</evidence>
<dbReference type="EMBL" id="FRBX01000002">
    <property type="protein sequence ID" value="SHM16995.1"/>
    <property type="molecule type" value="Genomic_DNA"/>
</dbReference>
<feature type="region of interest" description="Disordered" evidence="1">
    <location>
        <begin position="888"/>
        <end position="908"/>
    </location>
</feature>
<evidence type="ECO:0000313" key="5">
    <source>
        <dbReference type="Proteomes" id="UP000184216"/>
    </source>
</evidence>
<keyword evidence="2" id="KW-1133">Transmembrane helix</keyword>
<keyword evidence="2" id="KW-0812">Transmembrane</keyword>
<protein>
    <submittedName>
        <fullName evidence="4">AsmA protein</fullName>
    </submittedName>
</protein>